<evidence type="ECO:0000313" key="1">
    <source>
        <dbReference type="EMBL" id="KAK9413814.1"/>
    </source>
</evidence>
<gene>
    <name evidence="1" type="ORF">SUNI508_11632</name>
</gene>
<dbReference type="Proteomes" id="UP001408356">
    <property type="component" value="Unassembled WGS sequence"/>
</dbReference>
<reference evidence="1 2" key="1">
    <citation type="journal article" date="2024" name="J. Plant Pathol.">
        <title>Sequence and assembly of the genome of Seiridium unicorne, isolate CBS 538.82, causal agent of cypress canker disease.</title>
        <authorList>
            <person name="Scali E."/>
            <person name="Rocca G.D."/>
            <person name="Danti R."/>
            <person name="Garbelotto M."/>
            <person name="Barberini S."/>
            <person name="Baroncelli R."/>
            <person name="Emiliani G."/>
        </authorList>
    </citation>
    <scope>NUCLEOTIDE SEQUENCE [LARGE SCALE GENOMIC DNA]</scope>
    <source>
        <strain evidence="1 2">BM-138-508</strain>
    </source>
</reference>
<evidence type="ECO:0000313" key="2">
    <source>
        <dbReference type="Proteomes" id="UP001408356"/>
    </source>
</evidence>
<organism evidence="1 2">
    <name type="scientific">Seiridium unicorne</name>
    <dbReference type="NCBI Taxonomy" id="138068"/>
    <lineage>
        <taxon>Eukaryota</taxon>
        <taxon>Fungi</taxon>
        <taxon>Dikarya</taxon>
        <taxon>Ascomycota</taxon>
        <taxon>Pezizomycotina</taxon>
        <taxon>Sordariomycetes</taxon>
        <taxon>Xylariomycetidae</taxon>
        <taxon>Amphisphaeriales</taxon>
        <taxon>Sporocadaceae</taxon>
        <taxon>Seiridium</taxon>
    </lineage>
</organism>
<protein>
    <submittedName>
        <fullName evidence="1">Uncharacterized protein</fullName>
    </submittedName>
</protein>
<keyword evidence="2" id="KW-1185">Reference proteome</keyword>
<accession>A0ABR2UH47</accession>
<dbReference type="EMBL" id="JARVKF010000434">
    <property type="protein sequence ID" value="KAK9413814.1"/>
    <property type="molecule type" value="Genomic_DNA"/>
</dbReference>
<name>A0ABR2UH47_9PEZI</name>
<comment type="caution">
    <text evidence="1">The sequence shown here is derived from an EMBL/GenBank/DDBJ whole genome shotgun (WGS) entry which is preliminary data.</text>
</comment>
<sequence length="173" mass="19267">MATTSTSTNTQDTLVEFLTLMPVQSSHALLWKGIANEASSDNQYEKLTIEEIRRRFAEHTPGQEPLICTSLPLTIPFQYVKDELLPSPGNPEEWISGTILGHKGTICNLVFKEATWISVLEGKISYGVIGDVVYHQELGRRVWSPKGQELDVYLKEDSILIFGGFGRGINTKA</sequence>
<proteinExistence type="predicted"/>